<dbReference type="EMBL" id="JH636049">
    <property type="protein sequence ID" value="EID54294.1"/>
    <property type="molecule type" value="Genomic_DNA"/>
</dbReference>
<evidence type="ECO:0000313" key="3">
    <source>
        <dbReference type="Proteomes" id="UP000004691"/>
    </source>
</evidence>
<name>I0V2E1_9PSEU</name>
<feature type="region of interest" description="Disordered" evidence="1">
    <location>
        <begin position="26"/>
        <end position="56"/>
    </location>
</feature>
<dbReference type="RefSeq" id="WP_006238444.1">
    <property type="nucleotide sequence ID" value="NZ_JH636049.1"/>
</dbReference>
<feature type="compositionally biased region" description="Acidic residues" evidence="1">
    <location>
        <begin position="36"/>
        <end position="55"/>
    </location>
</feature>
<organism evidence="2 3">
    <name type="scientific">Saccharomonospora xinjiangensis XJ-54</name>
    <dbReference type="NCBI Taxonomy" id="882086"/>
    <lineage>
        <taxon>Bacteria</taxon>
        <taxon>Bacillati</taxon>
        <taxon>Actinomycetota</taxon>
        <taxon>Actinomycetes</taxon>
        <taxon>Pseudonocardiales</taxon>
        <taxon>Pseudonocardiaceae</taxon>
        <taxon>Saccharomonospora</taxon>
    </lineage>
</organism>
<accession>I0V2E1</accession>
<evidence type="ECO:0000313" key="2">
    <source>
        <dbReference type="EMBL" id="EID54294.1"/>
    </source>
</evidence>
<proteinExistence type="predicted"/>
<dbReference type="STRING" id="882086.SacxiDRAFT_2059"/>
<protein>
    <submittedName>
        <fullName evidence="2">Uncharacterized protein</fullName>
    </submittedName>
</protein>
<evidence type="ECO:0000256" key="1">
    <source>
        <dbReference type="SAM" id="MobiDB-lite"/>
    </source>
</evidence>
<dbReference type="OrthoDB" id="2612449at2"/>
<gene>
    <name evidence="2" type="ORF">SacxiDRAFT_2059</name>
</gene>
<dbReference type="AlphaFoldDB" id="I0V2E1"/>
<dbReference type="eggNOG" id="ENOG502ZDF8">
    <property type="taxonomic scope" value="Bacteria"/>
</dbReference>
<dbReference type="Proteomes" id="UP000004691">
    <property type="component" value="Unassembled WGS sequence"/>
</dbReference>
<keyword evidence="3" id="KW-1185">Reference proteome</keyword>
<reference evidence="2 3" key="1">
    <citation type="submission" date="2012-01" db="EMBL/GenBank/DDBJ databases">
        <title>Improved High-Quality Draft sequence of Saccharomonospora xinjiangensis XJ-54.</title>
        <authorList>
            <consortium name="US DOE Joint Genome Institute"/>
            <person name="Lucas S."/>
            <person name="Han J."/>
            <person name="Lapidus A."/>
            <person name="Cheng J.-F."/>
            <person name="Goodwin L."/>
            <person name="Pitluck S."/>
            <person name="Peters L."/>
            <person name="Mikhailova N."/>
            <person name="Teshima H."/>
            <person name="Detter J.C."/>
            <person name="Han C."/>
            <person name="Tapia R."/>
            <person name="Land M."/>
            <person name="Hauser L."/>
            <person name="Kyrpides N."/>
            <person name="Ivanova N."/>
            <person name="Pagani I."/>
            <person name="Brambilla E.-M."/>
            <person name="Klenk H.-P."/>
            <person name="Woyke T."/>
        </authorList>
    </citation>
    <scope>NUCLEOTIDE SEQUENCE [LARGE SCALE GENOMIC DNA]</scope>
    <source>
        <strain evidence="2 3">XJ-54</strain>
    </source>
</reference>
<dbReference type="HOGENOM" id="CLU_1110769_0_0_11"/>
<sequence>MGIPSSLRESLSDPVFWARYTFAAEDGPGADRLGDLEELLDGDDEDDDLDEDGEDQDTKIRVTFDVGGGQALSLDVDTGLDNHELGIVGPGSAEFAGLGWDNLAHWHPYALRWPELDLICQAIAVLDPLLFHPGVPMALLCRFAAVFEDDDVDAAVATVDAAFAALRPHGWDGYWPTGADWLERADFRGENVLWRRDDAGHLWAEQGEDHDADFYSIRVSPPAGNGDGFPHARLNDLLAAAAATVATGRP</sequence>